<comment type="pathway">
    <text evidence="2">Carbohydrate metabolism; pentose and glucuronate interconversion.</text>
</comment>
<organism evidence="7 8">
    <name type="scientific">Subdoligranulum variabile</name>
    <dbReference type="NCBI Taxonomy" id="214851"/>
    <lineage>
        <taxon>Bacteria</taxon>
        <taxon>Bacillati</taxon>
        <taxon>Bacillota</taxon>
        <taxon>Clostridia</taxon>
        <taxon>Eubacteriales</taxon>
        <taxon>Oscillospiraceae</taxon>
        <taxon>Subdoligranulum</taxon>
    </lineage>
</organism>
<dbReference type="EC" id="5.3.1.12" evidence="4"/>
<dbReference type="Proteomes" id="UP000782880">
    <property type="component" value="Unassembled WGS sequence"/>
</dbReference>
<dbReference type="Gene3D" id="1.10.2020.10">
    <property type="entry name" value="uronate isomerase, domain 2, chain A"/>
    <property type="match status" value="1"/>
</dbReference>
<dbReference type="EMBL" id="DYVE01000337">
    <property type="protein sequence ID" value="HJG29579.1"/>
    <property type="molecule type" value="Genomic_DNA"/>
</dbReference>
<dbReference type="InterPro" id="IPR032466">
    <property type="entry name" value="Metal_Hydrolase"/>
</dbReference>
<dbReference type="Gene3D" id="3.20.20.140">
    <property type="entry name" value="Metal-dependent hydrolases"/>
    <property type="match status" value="1"/>
</dbReference>
<dbReference type="SUPFAM" id="SSF51556">
    <property type="entry name" value="Metallo-dependent hydrolases"/>
    <property type="match status" value="1"/>
</dbReference>
<dbReference type="Pfam" id="PF02614">
    <property type="entry name" value="UxaC"/>
    <property type="match status" value="1"/>
</dbReference>
<dbReference type="AlphaFoldDB" id="A0A921ILT5"/>
<dbReference type="GO" id="GO:0019698">
    <property type="term" value="P:D-galacturonate catabolic process"/>
    <property type="evidence" value="ECO:0007669"/>
    <property type="project" value="TreeGrafter"/>
</dbReference>
<sequence length="133" mass="15621">MKAFMDKDFLLETPTAKHLYHDYSADLPILDYHCHIPPQEIYEDRHFDNIAQVWLGGHQVLADGSDAYFGDHYKWRVMRSNGVPEEYITGDKPDRERFQKFAEALEMAIGNPMYTWCHLELKKYFGYEGVLNG</sequence>
<feature type="non-terminal residue" evidence="7">
    <location>
        <position position="133"/>
    </location>
</feature>
<reference evidence="7" key="1">
    <citation type="journal article" date="2021" name="PeerJ">
        <title>Extensive microbial diversity within the chicken gut microbiome revealed by metagenomics and culture.</title>
        <authorList>
            <person name="Gilroy R."/>
            <person name="Ravi A."/>
            <person name="Getino M."/>
            <person name="Pursley I."/>
            <person name="Horton D.L."/>
            <person name="Alikhan N.F."/>
            <person name="Baker D."/>
            <person name="Gharbi K."/>
            <person name="Hall N."/>
            <person name="Watson M."/>
            <person name="Adriaenssens E.M."/>
            <person name="Foster-Nyarko E."/>
            <person name="Jarju S."/>
            <person name="Secka A."/>
            <person name="Antonio M."/>
            <person name="Oren A."/>
            <person name="Chaudhuri R.R."/>
            <person name="La Ragione R."/>
            <person name="Hildebrand F."/>
            <person name="Pallen M.J."/>
        </authorList>
    </citation>
    <scope>NUCLEOTIDE SEQUENCE</scope>
    <source>
        <strain evidence="7">ChiBcec21-2208</strain>
    </source>
</reference>
<accession>A0A921ILT5</accession>
<comment type="similarity">
    <text evidence="3">Belongs to the metallo-dependent hydrolases superfamily. Uronate isomerase family.</text>
</comment>
<evidence type="ECO:0000256" key="6">
    <source>
        <dbReference type="ARBA" id="ARBA00023235"/>
    </source>
</evidence>
<proteinExistence type="inferred from homology"/>
<name>A0A921ILT5_9FIRM</name>
<dbReference type="PANTHER" id="PTHR30068:SF4">
    <property type="entry name" value="URONATE ISOMERASE"/>
    <property type="match status" value="1"/>
</dbReference>
<keyword evidence="6 7" id="KW-0413">Isomerase</keyword>
<reference evidence="7" key="2">
    <citation type="submission" date="2021-09" db="EMBL/GenBank/DDBJ databases">
        <authorList>
            <person name="Gilroy R."/>
        </authorList>
    </citation>
    <scope>NUCLEOTIDE SEQUENCE</scope>
    <source>
        <strain evidence="7">ChiBcec21-2208</strain>
    </source>
</reference>
<protein>
    <recommendedName>
        <fullName evidence="5">Uronate isomerase</fullName>
        <ecNumber evidence="4">5.3.1.12</ecNumber>
    </recommendedName>
</protein>
<dbReference type="PANTHER" id="PTHR30068">
    <property type="entry name" value="URONATE ISOMERASE"/>
    <property type="match status" value="1"/>
</dbReference>
<evidence type="ECO:0000256" key="4">
    <source>
        <dbReference type="ARBA" id="ARBA00012546"/>
    </source>
</evidence>
<evidence type="ECO:0000256" key="3">
    <source>
        <dbReference type="ARBA" id="ARBA00008397"/>
    </source>
</evidence>
<dbReference type="GO" id="GO:0008880">
    <property type="term" value="F:glucuronate isomerase activity"/>
    <property type="evidence" value="ECO:0007669"/>
    <property type="project" value="UniProtKB-EC"/>
</dbReference>
<dbReference type="GO" id="GO:0042840">
    <property type="term" value="P:D-glucuronate catabolic process"/>
    <property type="evidence" value="ECO:0007669"/>
    <property type="project" value="TreeGrafter"/>
</dbReference>
<evidence type="ECO:0000313" key="7">
    <source>
        <dbReference type="EMBL" id="HJG29579.1"/>
    </source>
</evidence>
<evidence type="ECO:0000256" key="1">
    <source>
        <dbReference type="ARBA" id="ARBA00001165"/>
    </source>
</evidence>
<evidence type="ECO:0000313" key="8">
    <source>
        <dbReference type="Proteomes" id="UP000782880"/>
    </source>
</evidence>
<dbReference type="InterPro" id="IPR003766">
    <property type="entry name" value="Uronate_isomerase"/>
</dbReference>
<comment type="catalytic activity">
    <reaction evidence="1">
        <text>D-glucuronate = D-fructuronate</text>
        <dbReference type="Rhea" id="RHEA:13049"/>
        <dbReference type="ChEBI" id="CHEBI:58720"/>
        <dbReference type="ChEBI" id="CHEBI:59863"/>
        <dbReference type="EC" id="5.3.1.12"/>
    </reaction>
</comment>
<evidence type="ECO:0000256" key="2">
    <source>
        <dbReference type="ARBA" id="ARBA00004892"/>
    </source>
</evidence>
<gene>
    <name evidence="7" type="ORF">K8V20_13155</name>
</gene>
<evidence type="ECO:0000256" key="5">
    <source>
        <dbReference type="ARBA" id="ARBA00020555"/>
    </source>
</evidence>
<comment type="caution">
    <text evidence="7">The sequence shown here is derived from an EMBL/GenBank/DDBJ whole genome shotgun (WGS) entry which is preliminary data.</text>
</comment>